<gene>
    <name evidence="3" type="ORF">ADK38_24760</name>
</gene>
<dbReference type="SUPFAM" id="SSF81296">
    <property type="entry name" value="E set domains"/>
    <property type="match status" value="1"/>
</dbReference>
<accession>A0ABR5J2B8</accession>
<dbReference type="Pfam" id="PF02922">
    <property type="entry name" value="CBM_48"/>
    <property type="match status" value="1"/>
</dbReference>
<proteinExistence type="inferred from homology"/>
<comment type="similarity">
    <text evidence="1">Belongs to the glycosyl hydrolase 13 family.</text>
</comment>
<dbReference type="CDD" id="cd02856">
    <property type="entry name" value="E_set_GDE_Isoamylase_N"/>
    <property type="match status" value="1"/>
</dbReference>
<name>A0ABR5J2B8_9ACTN</name>
<evidence type="ECO:0000313" key="3">
    <source>
        <dbReference type="EMBL" id="KOG87558.1"/>
    </source>
</evidence>
<dbReference type="InterPro" id="IPR014756">
    <property type="entry name" value="Ig_E-set"/>
</dbReference>
<dbReference type="Proteomes" id="UP000037020">
    <property type="component" value="Unassembled WGS sequence"/>
</dbReference>
<feature type="non-terminal residue" evidence="3">
    <location>
        <position position="113"/>
    </location>
</feature>
<feature type="domain" description="Glycoside hydrolase family 13 N-terminal" evidence="2">
    <location>
        <begin position="10"/>
        <end position="96"/>
    </location>
</feature>
<keyword evidence="4" id="KW-1185">Reference proteome</keyword>
<dbReference type="Gene3D" id="2.60.40.10">
    <property type="entry name" value="Immunoglobulins"/>
    <property type="match status" value="1"/>
</dbReference>
<dbReference type="InterPro" id="IPR013783">
    <property type="entry name" value="Ig-like_fold"/>
</dbReference>
<dbReference type="InterPro" id="IPR044505">
    <property type="entry name" value="GlgX_Isoamylase_N_E_set"/>
</dbReference>
<dbReference type="EMBL" id="LGUT01002165">
    <property type="protein sequence ID" value="KOG87558.1"/>
    <property type="molecule type" value="Genomic_DNA"/>
</dbReference>
<reference evidence="3 4" key="1">
    <citation type="submission" date="2015-07" db="EMBL/GenBank/DDBJ databases">
        <authorList>
            <person name="Ju K.-S."/>
            <person name="Doroghazi J.R."/>
            <person name="Metcalf W.W."/>
        </authorList>
    </citation>
    <scope>NUCLEOTIDE SEQUENCE [LARGE SCALE GENOMIC DNA]</scope>
    <source>
        <strain evidence="3 4">NRRL B-3589</strain>
    </source>
</reference>
<organism evidence="3 4">
    <name type="scientific">Streptomyces varsoviensis</name>
    <dbReference type="NCBI Taxonomy" id="67373"/>
    <lineage>
        <taxon>Bacteria</taxon>
        <taxon>Bacillati</taxon>
        <taxon>Actinomycetota</taxon>
        <taxon>Actinomycetes</taxon>
        <taxon>Kitasatosporales</taxon>
        <taxon>Streptomycetaceae</taxon>
        <taxon>Streptomyces</taxon>
    </lineage>
</organism>
<dbReference type="InterPro" id="IPR004193">
    <property type="entry name" value="Glyco_hydro_13_N"/>
</dbReference>
<sequence length="113" mass="12499">MQVWPGQAYPLGATYDGAGTNFAVFSETAERIELCLLHDDGSETAVDLHETDAFVRHAYLPGIMPGQRYGFRAHGPYEPERGHRCNSAKLLLDPYARAVGGQIDWGEAVYGYH</sequence>
<evidence type="ECO:0000313" key="4">
    <source>
        <dbReference type="Proteomes" id="UP000037020"/>
    </source>
</evidence>
<comment type="caution">
    <text evidence="3">The sequence shown here is derived from an EMBL/GenBank/DDBJ whole genome shotgun (WGS) entry which is preliminary data.</text>
</comment>
<evidence type="ECO:0000259" key="2">
    <source>
        <dbReference type="Pfam" id="PF02922"/>
    </source>
</evidence>
<protein>
    <recommendedName>
        <fullName evidence="2">Glycoside hydrolase family 13 N-terminal domain-containing protein</fullName>
    </recommendedName>
</protein>
<evidence type="ECO:0000256" key="1">
    <source>
        <dbReference type="ARBA" id="ARBA00008061"/>
    </source>
</evidence>
<dbReference type="PANTHER" id="PTHR43002">
    <property type="entry name" value="GLYCOGEN DEBRANCHING ENZYME"/>
    <property type="match status" value="1"/>
</dbReference>